<dbReference type="InterPro" id="IPR010071">
    <property type="entry name" value="AA_adenyl_dom"/>
</dbReference>
<feature type="transmembrane region" description="Helical" evidence="3">
    <location>
        <begin position="662"/>
        <end position="685"/>
    </location>
</feature>
<evidence type="ECO:0000313" key="6">
    <source>
        <dbReference type="Proteomes" id="UP000548326"/>
    </source>
</evidence>
<accession>A0A841JGF8</accession>
<reference evidence="5 6" key="1">
    <citation type="submission" date="2020-08" db="EMBL/GenBank/DDBJ databases">
        <title>Genomic Encyclopedia of Type Strains, Phase IV (KMG-V): Genome sequencing to study the core and pangenomes of soil and plant-associated prokaryotes.</title>
        <authorList>
            <person name="Whitman W."/>
        </authorList>
    </citation>
    <scope>NUCLEOTIDE SEQUENCE [LARGE SCALE GENOMIC DNA]</scope>
    <source>
        <strain evidence="5 6">MP601</strain>
    </source>
</reference>
<dbReference type="InterPro" id="IPR042099">
    <property type="entry name" value="ANL_N_sf"/>
</dbReference>
<dbReference type="PANTHER" id="PTHR45527">
    <property type="entry name" value="NONRIBOSOMAL PEPTIDE SYNTHETASE"/>
    <property type="match status" value="1"/>
</dbReference>
<dbReference type="InterPro" id="IPR012728">
    <property type="entry name" value="Pls/PosA_C"/>
</dbReference>
<dbReference type="InterPro" id="IPR025110">
    <property type="entry name" value="AMP-bd_C"/>
</dbReference>
<dbReference type="PANTHER" id="PTHR45527:SF1">
    <property type="entry name" value="FATTY ACID SYNTHASE"/>
    <property type="match status" value="1"/>
</dbReference>
<feature type="transmembrane region" description="Helical" evidence="3">
    <location>
        <begin position="951"/>
        <end position="973"/>
    </location>
</feature>
<dbReference type="Pfam" id="PF00501">
    <property type="entry name" value="AMP-binding"/>
    <property type="match status" value="1"/>
</dbReference>
<keyword evidence="1" id="KW-0596">Phosphopantetheine</keyword>
<dbReference type="Gene3D" id="3.40.50.12780">
    <property type="entry name" value="N-terminal domain of ligase-like"/>
    <property type="match status" value="1"/>
</dbReference>
<protein>
    <submittedName>
        <fullName evidence="5">Non-ribosomal peptide synthetase-like protein</fullName>
    </submittedName>
</protein>
<dbReference type="EMBL" id="JACHCA010000012">
    <property type="protein sequence ID" value="MBB6129950.1"/>
    <property type="molecule type" value="Genomic_DNA"/>
</dbReference>
<dbReference type="InterPro" id="IPR009081">
    <property type="entry name" value="PP-bd_ACP"/>
</dbReference>
<feature type="domain" description="Carrier" evidence="4">
    <location>
        <begin position="519"/>
        <end position="596"/>
    </location>
</feature>
<dbReference type="SUPFAM" id="SSF47336">
    <property type="entry name" value="ACP-like"/>
    <property type="match status" value="1"/>
</dbReference>
<dbReference type="NCBIfam" id="TIGR01733">
    <property type="entry name" value="AA-adenyl-dom"/>
    <property type="match status" value="1"/>
</dbReference>
<dbReference type="Gene3D" id="3.30.300.30">
    <property type="match status" value="1"/>
</dbReference>
<evidence type="ECO:0000256" key="1">
    <source>
        <dbReference type="ARBA" id="ARBA00022450"/>
    </source>
</evidence>
<evidence type="ECO:0000256" key="3">
    <source>
        <dbReference type="SAM" id="Phobius"/>
    </source>
</evidence>
<dbReference type="SUPFAM" id="SSF51161">
    <property type="entry name" value="Trimeric LpxA-like enzymes"/>
    <property type="match status" value="3"/>
</dbReference>
<dbReference type="InterPro" id="IPR036736">
    <property type="entry name" value="ACP-like_sf"/>
</dbReference>
<proteinExistence type="predicted"/>
<dbReference type="Gene3D" id="2.160.10.10">
    <property type="entry name" value="Hexapeptide repeat proteins"/>
    <property type="match status" value="3"/>
</dbReference>
<dbReference type="Gene3D" id="1.10.1200.10">
    <property type="entry name" value="ACP-like"/>
    <property type="match status" value="1"/>
</dbReference>
<keyword evidence="3" id="KW-0812">Transmembrane</keyword>
<dbReference type="CDD" id="cd05930">
    <property type="entry name" value="A_NRPS"/>
    <property type="match status" value="1"/>
</dbReference>
<dbReference type="PROSITE" id="PS00455">
    <property type="entry name" value="AMP_BINDING"/>
    <property type="match status" value="1"/>
</dbReference>
<sequence>MMMIAKSLLKGTERPDFIKHETIADIFRASASQYAQNTALIFGDRQLNYAQLDSWSNYIAGFIASKGIGRGHSIGVWQSRGLELQAVILGIVKSGAAYVPLDREMPEERLQIVLQEIGAAACFSDAQPALDCPVFAVPEFKEVYEDYVLPVGPDADDRAYVLYTSGSTGKPKGIPILHKHICHLIRSEQSVLEITPQDKVYQGFSVSFDMWCEETWISLFAGASLWIADATTAKSIDELSDLLRQQHITILHAVPSLLAVMDDDIPSLRLINAGGEACTPAVLNRWSKPGKNIFYNSYGPTETTVTTTMAPLRPGDAITIGGPLPNYDLAVIDDKFNLLPTGQQGELIISGPGVSEGYVNRPELTQEKFLAKPATLMGMAGDRIYLSGDAVVMQPDGRIDFHGRLDDQVKLRGYRIELGEIESRLNQLEEVATAAVALKKDSTGQDQLVGYVTLKPGQTFDQQHSRTRLSEVLPPYMVPLVVMQMDKLPRLSSGKIDRKSLPVPEALQNVPQQQEIHISPDDPISVKVIAGLNHLFPGRDITPESDFFTDLGGHSLLAATFSSWLRKEAGIQHASLKDIYTNRPVKNLITTWELAEKKAREKKTVKKEIFHKIPPLRYFLCGLAQAISLIFIYGLFAIQIFVPYLGYYYVVIKTETGQGNTGIGLAVALLLYCLVPPFLSLMGIAAKWLLLGRVKEGEHPLWGSYYFRYWLVNRLTQLAPAQFMNGTPLYPLYLRMLGTRVAKDAQISAVTIGANDLLEIGSDVSLSTGVVLDNVSVENGLIKFSKISIGAHAYIGSGAVLSGNTVVEEWGELQDLSHLQSGQTIKAYEVWKGSPAELVQKMQPEELPQPLKSPFLKIKTYGFLYTLLLIAFPAVVLVPLLPIIKILNYMDLQTPDYDFSYFIHVPALTLLYILLYAFETVLLSRLLLWGIKPGTYPVFSRTYVRKWLSDQLISVALIVLHPIYATVFVSFFFRMLGSKIGKNTEISTASNVTHTMLEIGNGSFIADAVTLGEEDIRAQRLILKKTTIGNSSFVGNSALIPQGYELGDNMLIGVLSVPPTIEQQQNSPLGDWFGSPAIGLPRRQDSGTYPASLTTTPSWSRKLARGVIETIRILLPETVIICCSVLFIAYCHDLIKERTVTQILQQLPKIPFYYLFYMGLPAFIIPLALKWTAIGMFKKEQNPMWTHRVWRSEAITTTYEALAVPFMLEFLKGTPFLPWALRLFGVKIGKRVWLNTTDITEYDMVSIGDDTALNEDCGPQTHLFEDRVMKVGTVKIGARCSIGARSIILYDSEIGDDVKLEPLSLVMKGESLASETEWTGSPIKALG</sequence>
<dbReference type="Pfam" id="PF13193">
    <property type="entry name" value="AMP-binding_C"/>
    <property type="match status" value="1"/>
</dbReference>
<keyword evidence="3" id="KW-0472">Membrane</keyword>
<dbReference type="PROSITE" id="PS50075">
    <property type="entry name" value="CARRIER"/>
    <property type="match status" value="1"/>
</dbReference>
<feature type="transmembrane region" description="Helical" evidence="3">
    <location>
        <begin position="899"/>
        <end position="915"/>
    </location>
</feature>
<dbReference type="RefSeq" id="WP_260170933.1">
    <property type="nucleotide sequence ID" value="NZ_JACHCA010000012.1"/>
</dbReference>
<dbReference type="GO" id="GO:0043041">
    <property type="term" value="P:amino acid activation for nonribosomal peptide biosynthetic process"/>
    <property type="evidence" value="ECO:0007669"/>
    <property type="project" value="TreeGrafter"/>
</dbReference>
<keyword evidence="2" id="KW-0597">Phosphoprotein</keyword>
<dbReference type="Proteomes" id="UP000548326">
    <property type="component" value="Unassembled WGS sequence"/>
</dbReference>
<dbReference type="NCBIfam" id="TIGR02353">
    <property type="entry name" value="NRPS_term_dom"/>
    <property type="match status" value="1"/>
</dbReference>
<organism evidence="5 6">
    <name type="scientific">Mucilaginibacter lappiensis</name>
    <dbReference type="NCBI Taxonomy" id="354630"/>
    <lineage>
        <taxon>Bacteria</taxon>
        <taxon>Pseudomonadati</taxon>
        <taxon>Bacteroidota</taxon>
        <taxon>Sphingobacteriia</taxon>
        <taxon>Sphingobacteriales</taxon>
        <taxon>Sphingobacteriaceae</taxon>
        <taxon>Mucilaginibacter</taxon>
    </lineage>
</organism>
<dbReference type="GO" id="GO:0031177">
    <property type="term" value="F:phosphopantetheine binding"/>
    <property type="evidence" value="ECO:0007669"/>
    <property type="project" value="TreeGrafter"/>
</dbReference>
<dbReference type="InterPro" id="IPR020845">
    <property type="entry name" value="AMP-binding_CS"/>
</dbReference>
<evidence type="ECO:0000259" key="4">
    <source>
        <dbReference type="PROSITE" id="PS50075"/>
    </source>
</evidence>
<feature type="transmembrane region" description="Helical" evidence="3">
    <location>
        <begin position="1150"/>
        <end position="1169"/>
    </location>
</feature>
<dbReference type="SUPFAM" id="SSF56801">
    <property type="entry name" value="Acetyl-CoA synthetase-like"/>
    <property type="match status" value="1"/>
</dbReference>
<feature type="transmembrane region" description="Helical" evidence="3">
    <location>
        <begin position="1111"/>
        <end position="1130"/>
    </location>
</feature>
<evidence type="ECO:0000256" key="2">
    <source>
        <dbReference type="ARBA" id="ARBA00022553"/>
    </source>
</evidence>
<evidence type="ECO:0000313" key="5">
    <source>
        <dbReference type="EMBL" id="MBB6129950.1"/>
    </source>
</evidence>
<name>A0A841JGF8_9SPHI</name>
<dbReference type="FunFam" id="3.30.300.30:FF:000010">
    <property type="entry name" value="Enterobactin synthetase component F"/>
    <property type="match status" value="1"/>
</dbReference>
<dbReference type="GO" id="GO:0044550">
    <property type="term" value="P:secondary metabolite biosynthetic process"/>
    <property type="evidence" value="ECO:0007669"/>
    <property type="project" value="TreeGrafter"/>
</dbReference>
<feature type="transmembrane region" description="Helical" evidence="3">
    <location>
        <begin position="616"/>
        <end position="642"/>
    </location>
</feature>
<dbReference type="Pfam" id="PF00550">
    <property type="entry name" value="PP-binding"/>
    <property type="match status" value="1"/>
</dbReference>
<comment type="caution">
    <text evidence="5">The sequence shown here is derived from an EMBL/GenBank/DDBJ whole genome shotgun (WGS) entry which is preliminary data.</text>
</comment>
<gene>
    <name evidence="5" type="ORF">HDF22_004087</name>
</gene>
<keyword evidence="3" id="KW-1133">Transmembrane helix</keyword>
<dbReference type="GO" id="GO:0005737">
    <property type="term" value="C:cytoplasm"/>
    <property type="evidence" value="ECO:0007669"/>
    <property type="project" value="TreeGrafter"/>
</dbReference>
<dbReference type="InterPro" id="IPR045851">
    <property type="entry name" value="AMP-bd_C_sf"/>
</dbReference>
<feature type="transmembrane region" description="Helical" evidence="3">
    <location>
        <begin position="862"/>
        <end position="887"/>
    </location>
</feature>
<dbReference type="InterPro" id="IPR011004">
    <property type="entry name" value="Trimer_LpxA-like_sf"/>
</dbReference>
<dbReference type="InterPro" id="IPR000873">
    <property type="entry name" value="AMP-dep_synth/lig_dom"/>
</dbReference>